<proteinExistence type="predicted"/>
<comment type="caution">
    <text evidence="1">The sequence shown here is derived from an EMBL/GenBank/DDBJ whole genome shotgun (WGS) entry which is preliminary data.</text>
</comment>
<reference evidence="1 2" key="1">
    <citation type="submission" date="2020-04" db="EMBL/GenBank/DDBJ databases">
        <title>Acinetobacter Taxon 24.</title>
        <authorList>
            <person name="Nemec A."/>
            <person name="Radolfova-Krizova L."/>
            <person name="Higgins P.G."/>
            <person name="Spanelova P."/>
        </authorList>
    </citation>
    <scope>NUCLEOTIDE SEQUENCE [LARGE SCALE GENOMIC DNA]</scope>
    <source>
        <strain evidence="1 2">ANC 5380</strain>
    </source>
</reference>
<name>A0A7Y2RIR5_9GAMM</name>
<accession>A0A7Y2RIR5</accession>
<protein>
    <recommendedName>
        <fullName evidence="3">Lipoprotein</fullName>
    </recommendedName>
</protein>
<evidence type="ECO:0000313" key="1">
    <source>
        <dbReference type="EMBL" id="NNH79407.1"/>
    </source>
</evidence>
<dbReference type="RefSeq" id="WP_171541358.1">
    <property type="nucleotide sequence ID" value="NZ_JABERL010000083.1"/>
</dbReference>
<organism evidence="1 2">
    <name type="scientific">Acinetobacter terrae</name>
    <dbReference type="NCBI Taxonomy" id="2731247"/>
    <lineage>
        <taxon>Bacteria</taxon>
        <taxon>Pseudomonadati</taxon>
        <taxon>Pseudomonadota</taxon>
        <taxon>Gammaproteobacteria</taxon>
        <taxon>Moraxellales</taxon>
        <taxon>Moraxellaceae</taxon>
        <taxon>Acinetobacter</taxon>
        <taxon>Acinetobacter Taxon 24</taxon>
    </lineage>
</organism>
<evidence type="ECO:0000313" key="2">
    <source>
        <dbReference type="Proteomes" id="UP000569202"/>
    </source>
</evidence>
<evidence type="ECO:0008006" key="3">
    <source>
        <dbReference type="Google" id="ProtNLM"/>
    </source>
</evidence>
<gene>
    <name evidence="1" type="ORF">HLH17_17580</name>
</gene>
<dbReference type="EMBL" id="JABERL010000083">
    <property type="protein sequence ID" value="NNH79407.1"/>
    <property type="molecule type" value="Genomic_DNA"/>
</dbReference>
<dbReference type="Proteomes" id="UP000569202">
    <property type="component" value="Unassembled WGS sequence"/>
</dbReference>
<sequence length="215" mass="23632">MKLKTFSLCCFIPYFLLGCGSELDSLSGGGVSLGGTGLPSTGGTPPLTSPLPTDLEGLPNDDPFILWSGGTIEKTCDQINIKMQLINIETGSILGAQQGISLLPNPEENIGVVISVINNNLEATTEYFENCQSFIQIIGQEGQQLPTNQNFECTANDLRISHKSQEPTTYQYKFNLPNEPISWNLNYNHIYSLDENVSFTQRKSCEISYPLNVSR</sequence>
<dbReference type="AlphaFoldDB" id="A0A7Y2RIR5"/>
<dbReference type="PROSITE" id="PS51257">
    <property type="entry name" value="PROKAR_LIPOPROTEIN"/>
    <property type="match status" value="1"/>
</dbReference>